<gene>
    <name evidence="9" type="ORF">ASPZODRAFT_137099</name>
</gene>
<dbReference type="PROSITE" id="PS50162">
    <property type="entry name" value="RECA_2"/>
    <property type="match status" value="1"/>
</dbReference>
<dbReference type="InterPro" id="IPR020588">
    <property type="entry name" value="RecA_ATP-bd"/>
</dbReference>
<reference evidence="10" key="1">
    <citation type="journal article" date="2017" name="Genome Biol.">
        <title>Comparative genomics reveals high biological diversity and specific adaptations in the industrially and medically important fungal genus Aspergillus.</title>
        <authorList>
            <person name="de Vries R.P."/>
            <person name="Riley R."/>
            <person name="Wiebenga A."/>
            <person name="Aguilar-Osorio G."/>
            <person name="Amillis S."/>
            <person name="Uchima C.A."/>
            <person name="Anderluh G."/>
            <person name="Asadollahi M."/>
            <person name="Askin M."/>
            <person name="Barry K."/>
            <person name="Battaglia E."/>
            <person name="Bayram O."/>
            <person name="Benocci T."/>
            <person name="Braus-Stromeyer S.A."/>
            <person name="Caldana C."/>
            <person name="Canovas D."/>
            <person name="Cerqueira G.C."/>
            <person name="Chen F."/>
            <person name="Chen W."/>
            <person name="Choi C."/>
            <person name="Clum A."/>
            <person name="Dos Santos R.A."/>
            <person name="Damasio A.R."/>
            <person name="Diallinas G."/>
            <person name="Emri T."/>
            <person name="Fekete E."/>
            <person name="Flipphi M."/>
            <person name="Freyberg S."/>
            <person name="Gallo A."/>
            <person name="Gournas C."/>
            <person name="Habgood R."/>
            <person name="Hainaut M."/>
            <person name="Harispe M.L."/>
            <person name="Henrissat B."/>
            <person name="Hilden K.S."/>
            <person name="Hope R."/>
            <person name="Hossain A."/>
            <person name="Karabika E."/>
            <person name="Karaffa L."/>
            <person name="Karanyi Z."/>
            <person name="Krasevec N."/>
            <person name="Kuo A."/>
            <person name="Kusch H."/>
            <person name="LaButti K."/>
            <person name="Lagendijk E.L."/>
            <person name="Lapidus A."/>
            <person name="Levasseur A."/>
            <person name="Lindquist E."/>
            <person name="Lipzen A."/>
            <person name="Logrieco A.F."/>
            <person name="MacCabe A."/>
            <person name="Maekelae M.R."/>
            <person name="Malavazi I."/>
            <person name="Melin P."/>
            <person name="Meyer V."/>
            <person name="Mielnichuk N."/>
            <person name="Miskei M."/>
            <person name="Molnar A.P."/>
            <person name="Mule G."/>
            <person name="Ngan C.Y."/>
            <person name="Orejas M."/>
            <person name="Orosz E."/>
            <person name="Ouedraogo J.P."/>
            <person name="Overkamp K.M."/>
            <person name="Park H.-S."/>
            <person name="Perrone G."/>
            <person name="Piumi F."/>
            <person name="Punt P.J."/>
            <person name="Ram A.F."/>
            <person name="Ramon A."/>
            <person name="Rauscher S."/>
            <person name="Record E."/>
            <person name="Riano-Pachon D.M."/>
            <person name="Robert V."/>
            <person name="Roehrig J."/>
            <person name="Ruller R."/>
            <person name="Salamov A."/>
            <person name="Salih N.S."/>
            <person name="Samson R.A."/>
            <person name="Sandor E."/>
            <person name="Sanguinetti M."/>
            <person name="Schuetze T."/>
            <person name="Sepcic K."/>
            <person name="Shelest E."/>
            <person name="Sherlock G."/>
            <person name="Sophianopoulou V."/>
            <person name="Squina F.M."/>
            <person name="Sun H."/>
            <person name="Susca A."/>
            <person name="Todd R.B."/>
            <person name="Tsang A."/>
            <person name="Unkles S.E."/>
            <person name="van de Wiele N."/>
            <person name="van Rossen-Uffink D."/>
            <person name="Oliveira J.V."/>
            <person name="Vesth T.C."/>
            <person name="Visser J."/>
            <person name="Yu J.-H."/>
            <person name="Zhou M."/>
            <person name="Andersen M.R."/>
            <person name="Archer D.B."/>
            <person name="Baker S.E."/>
            <person name="Benoit I."/>
            <person name="Brakhage A.A."/>
            <person name="Braus G.H."/>
            <person name="Fischer R."/>
            <person name="Frisvad J.C."/>
            <person name="Goldman G.H."/>
            <person name="Houbraken J."/>
            <person name="Oakley B."/>
            <person name="Pocsi I."/>
            <person name="Scazzocchio C."/>
            <person name="Seiboth B."/>
            <person name="vanKuyk P.A."/>
            <person name="Wortman J."/>
            <person name="Dyer P.S."/>
            <person name="Grigoriev I.V."/>
        </authorList>
    </citation>
    <scope>NUCLEOTIDE SEQUENCE [LARGE SCALE GENOMIC DNA]</scope>
    <source>
        <strain evidence="10">CBS 506.65</strain>
    </source>
</reference>
<keyword evidence="2" id="KW-0547">Nucleotide-binding</keyword>
<dbReference type="STRING" id="1073090.A0A1L9S6B8"/>
<dbReference type="CDD" id="cd01393">
    <property type="entry name" value="RecA-like"/>
    <property type="match status" value="1"/>
</dbReference>
<proteinExistence type="predicted"/>
<dbReference type="Gene3D" id="3.40.50.300">
    <property type="entry name" value="P-loop containing nucleotide triphosphate hydrolases"/>
    <property type="match status" value="1"/>
</dbReference>
<organism evidence="9 10">
    <name type="scientific">Penicilliopsis zonata CBS 506.65</name>
    <dbReference type="NCBI Taxonomy" id="1073090"/>
    <lineage>
        <taxon>Eukaryota</taxon>
        <taxon>Fungi</taxon>
        <taxon>Dikarya</taxon>
        <taxon>Ascomycota</taxon>
        <taxon>Pezizomycotina</taxon>
        <taxon>Eurotiomycetes</taxon>
        <taxon>Eurotiomycetidae</taxon>
        <taxon>Eurotiales</taxon>
        <taxon>Aspergillaceae</taxon>
        <taxon>Penicilliopsis</taxon>
    </lineage>
</organism>
<dbReference type="GO" id="GO:0008821">
    <property type="term" value="F:crossover junction DNA endonuclease activity"/>
    <property type="evidence" value="ECO:0007669"/>
    <property type="project" value="TreeGrafter"/>
</dbReference>
<evidence type="ECO:0000256" key="3">
    <source>
        <dbReference type="ARBA" id="ARBA00022763"/>
    </source>
</evidence>
<dbReference type="OrthoDB" id="5957327at2759"/>
<evidence type="ECO:0000256" key="5">
    <source>
        <dbReference type="ARBA" id="ARBA00023204"/>
    </source>
</evidence>
<feature type="region of interest" description="Disordered" evidence="7">
    <location>
        <begin position="344"/>
        <end position="409"/>
    </location>
</feature>
<accession>A0A1L9S6B8</accession>
<evidence type="ECO:0000256" key="2">
    <source>
        <dbReference type="ARBA" id="ARBA00022741"/>
    </source>
</evidence>
<dbReference type="SUPFAM" id="SSF52540">
    <property type="entry name" value="P-loop containing nucleoside triphosphate hydrolases"/>
    <property type="match status" value="1"/>
</dbReference>
<evidence type="ECO:0000256" key="1">
    <source>
        <dbReference type="ARBA" id="ARBA00004123"/>
    </source>
</evidence>
<dbReference type="VEuPathDB" id="FungiDB:ASPZODRAFT_137099"/>
<evidence type="ECO:0000256" key="6">
    <source>
        <dbReference type="ARBA" id="ARBA00023242"/>
    </source>
</evidence>
<keyword evidence="10" id="KW-1185">Reference proteome</keyword>
<protein>
    <recommendedName>
        <fullName evidence="8">RecA family profile 1 domain-containing protein</fullName>
    </recommendedName>
</protein>
<dbReference type="InterPro" id="IPR052093">
    <property type="entry name" value="HR_Repair_Mediator"/>
</dbReference>
<dbReference type="GO" id="GO:0000707">
    <property type="term" value="P:meiotic DNA recombinase assembly"/>
    <property type="evidence" value="ECO:0007669"/>
    <property type="project" value="TreeGrafter"/>
</dbReference>
<dbReference type="GO" id="GO:0140664">
    <property type="term" value="F:ATP-dependent DNA damage sensor activity"/>
    <property type="evidence" value="ECO:0007669"/>
    <property type="project" value="InterPro"/>
</dbReference>
<sequence>MDGHELLLRSAAQDPIIAVSASQSLQASARDDAAISTGLPRLDRAIALGAPGIQRGQVTEVFGPPGAGKTALALNVTANALRAGNRVVWIDTSSPLPTARLKSMLDTTGADRLSYYRTPSLPHLLALLLHPPARFPPPDTALLVVDSVSAPFPGYFANPTELKARRDQGKIPDKAQFPWLMNRKWNVTGDLANQLARLAAAHHRAVLVITQTHTKIRGLPRATLYPVLAGGAWESAVSTRMVLYGDLLVHAGRRQRLRCAEMLKRGGRAISARREEDRVSFTIESDGLHELDSIDAIDGLPERDPIDAIDGLPEPDSIDAIDGFALAQPAFDQPLDLKASQLNKLPQETGHDTLGLNEEPEASDTPDEPPSQLKPDASRKRKMAEIADSQDEDSDYGWPEGVSDDHYEE</sequence>
<feature type="domain" description="RecA family profile 1" evidence="8">
    <location>
        <begin position="31"/>
        <end position="212"/>
    </location>
</feature>
<keyword evidence="6" id="KW-0539">Nucleus</keyword>
<evidence type="ECO:0000256" key="4">
    <source>
        <dbReference type="ARBA" id="ARBA00022840"/>
    </source>
</evidence>
<dbReference type="GeneID" id="34610679"/>
<evidence type="ECO:0000256" key="7">
    <source>
        <dbReference type="SAM" id="MobiDB-lite"/>
    </source>
</evidence>
<dbReference type="PANTHER" id="PTHR46239">
    <property type="entry name" value="DNA REPAIR PROTEIN RAD51 HOMOLOG 3 RAD51C"/>
    <property type="match status" value="1"/>
</dbReference>
<dbReference type="Pfam" id="PF00154">
    <property type="entry name" value="RecA_N"/>
    <property type="match status" value="1"/>
</dbReference>
<dbReference type="GO" id="GO:0005524">
    <property type="term" value="F:ATP binding"/>
    <property type="evidence" value="ECO:0007669"/>
    <property type="project" value="UniProtKB-KW"/>
</dbReference>
<dbReference type="RefSeq" id="XP_022577221.1">
    <property type="nucleotide sequence ID" value="XM_022724214.1"/>
</dbReference>
<evidence type="ECO:0000259" key="8">
    <source>
        <dbReference type="PROSITE" id="PS50162"/>
    </source>
</evidence>
<dbReference type="Proteomes" id="UP000184188">
    <property type="component" value="Unassembled WGS sequence"/>
</dbReference>
<name>A0A1L9S6B8_9EURO</name>
<keyword evidence="5" id="KW-0234">DNA repair</keyword>
<dbReference type="InterPro" id="IPR049428">
    <property type="entry name" value="RecA-like_N"/>
</dbReference>
<dbReference type="GO" id="GO:0007131">
    <property type="term" value="P:reciprocal meiotic recombination"/>
    <property type="evidence" value="ECO:0007669"/>
    <property type="project" value="TreeGrafter"/>
</dbReference>
<dbReference type="InterPro" id="IPR027417">
    <property type="entry name" value="P-loop_NTPase"/>
</dbReference>
<dbReference type="PANTHER" id="PTHR46239:SF1">
    <property type="entry name" value="DNA REPAIR PROTEIN RAD51 HOMOLOG 3"/>
    <property type="match status" value="1"/>
</dbReference>
<dbReference type="AlphaFoldDB" id="A0A1L9S6B8"/>
<dbReference type="EMBL" id="KV878357">
    <property type="protein sequence ID" value="OJJ42711.1"/>
    <property type="molecule type" value="Genomic_DNA"/>
</dbReference>
<dbReference type="GO" id="GO:0033065">
    <property type="term" value="C:Rad51C-XRCC3 complex"/>
    <property type="evidence" value="ECO:0007669"/>
    <property type="project" value="TreeGrafter"/>
</dbReference>
<keyword evidence="3" id="KW-0227">DNA damage</keyword>
<dbReference type="GO" id="GO:0005657">
    <property type="term" value="C:replication fork"/>
    <property type="evidence" value="ECO:0007669"/>
    <property type="project" value="TreeGrafter"/>
</dbReference>
<evidence type="ECO:0000313" key="9">
    <source>
        <dbReference type="EMBL" id="OJJ42711.1"/>
    </source>
</evidence>
<dbReference type="GO" id="GO:0000400">
    <property type="term" value="F:four-way junction DNA binding"/>
    <property type="evidence" value="ECO:0007669"/>
    <property type="project" value="TreeGrafter"/>
</dbReference>
<keyword evidence="4" id="KW-0067">ATP-binding</keyword>
<comment type="subcellular location">
    <subcellularLocation>
        <location evidence="1">Nucleus</location>
    </subcellularLocation>
</comment>
<dbReference type="GO" id="GO:0033063">
    <property type="term" value="C:Rad51B-Rad51C-Rad51D-XRCC2 complex"/>
    <property type="evidence" value="ECO:0007669"/>
    <property type="project" value="TreeGrafter"/>
</dbReference>
<feature type="compositionally biased region" description="Acidic residues" evidence="7">
    <location>
        <begin position="358"/>
        <end position="367"/>
    </location>
</feature>
<evidence type="ECO:0000313" key="10">
    <source>
        <dbReference type="Proteomes" id="UP000184188"/>
    </source>
</evidence>